<dbReference type="InterPro" id="IPR052021">
    <property type="entry name" value="Type-I_RS_S_subunit"/>
</dbReference>
<sequence>MTELTKHKLSELYTLSSGISSSKDQAGHGQPFLSFSTAFNNYFLPEVLPNLMASNEKEQAAHSIKSGDVFLTRTSEVVDELAISSVAVKDYPLATFSGFLKRLRPKENGKAYPKYIALYLRSQLFRKTMDNNAVMTLRASLNEAIFSYLDIWLPEYDKQVQIGDMLYAIEEKIGTNNKINAELEAMAKLIYGYWFVQFDFPDGNGEPYKSSGGKMVWSDQLKRDIPEGWEPTTLEEFVLVKKGTLITEETANTHGDIKVVSAGIGFSYFHDKANFSENTVTVSASGASAGFINYWHEPIFANDCTVVLSDVSAYGSK</sequence>
<dbReference type="Pfam" id="PF01420">
    <property type="entry name" value="Methylase_S"/>
    <property type="match status" value="2"/>
</dbReference>
<dbReference type="SUPFAM" id="SSF116734">
    <property type="entry name" value="DNA methylase specificity domain"/>
    <property type="match status" value="2"/>
</dbReference>
<dbReference type="InterPro" id="IPR000055">
    <property type="entry name" value="Restrct_endonuc_typeI_TRD"/>
</dbReference>
<reference evidence="5" key="1">
    <citation type="journal article" date="2015" name="Nature">
        <title>Complex archaea that bridge the gap between prokaryotes and eukaryotes.</title>
        <authorList>
            <person name="Spang A."/>
            <person name="Saw J.H."/>
            <person name="Jorgensen S.L."/>
            <person name="Zaremba-Niedzwiedzka K."/>
            <person name="Martijn J."/>
            <person name="Lind A.E."/>
            <person name="van Eijk R."/>
            <person name="Schleper C."/>
            <person name="Guy L."/>
            <person name="Ettema T.J."/>
        </authorList>
    </citation>
    <scope>NUCLEOTIDE SEQUENCE</scope>
</reference>
<comment type="caution">
    <text evidence="5">The sequence shown here is derived from an EMBL/GenBank/DDBJ whole genome shotgun (WGS) entry which is preliminary data.</text>
</comment>
<evidence type="ECO:0000313" key="5">
    <source>
        <dbReference type="EMBL" id="KKN13060.1"/>
    </source>
</evidence>
<dbReference type="AlphaFoldDB" id="A0A0F9N0J8"/>
<accession>A0A0F9N0J8</accession>
<dbReference type="GO" id="GO:0003677">
    <property type="term" value="F:DNA binding"/>
    <property type="evidence" value="ECO:0007669"/>
    <property type="project" value="UniProtKB-KW"/>
</dbReference>
<dbReference type="PANTHER" id="PTHR30408">
    <property type="entry name" value="TYPE-1 RESTRICTION ENZYME ECOKI SPECIFICITY PROTEIN"/>
    <property type="match status" value="1"/>
</dbReference>
<dbReference type="PANTHER" id="PTHR30408:SF13">
    <property type="entry name" value="TYPE I RESTRICTION ENZYME HINDI SPECIFICITY SUBUNIT"/>
    <property type="match status" value="1"/>
</dbReference>
<keyword evidence="3" id="KW-0238">DNA-binding</keyword>
<comment type="similarity">
    <text evidence="1">Belongs to the type-I restriction system S methylase family.</text>
</comment>
<evidence type="ECO:0000256" key="3">
    <source>
        <dbReference type="ARBA" id="ARBA00023125"/>
    </source>
</evidence>
<dbReference type="Gene3D" id="3.90.220.20">
    <property type="entry name" value="DNA methylase specificity domains"/>
    <property type="match status" value="2"/>
</dbReference>
<dbReference type="InterPro" id="IPR044946">
    <property type="entry name" value="Restrct_endonuc_typeI_TRD_sf"/>
</dbReference>
<organism evidence="5">
    <name type="scientific">marine sediment metagenome</name>
    <dbReference type="NCBI Taxonomy" id="412755"/>
    <lineage>
        <taxon>unclassified sequences</taxon>
        <taxon>metagenomes</taxon>
        <taxon>ecological metagenomes</taxon>
    </lineage>
</organism>
<name>A0A0F9N0J8_9ZZZZ</name>
<evidence type="ECO:0000256" key="1">
    <source>
        <dbReference type="ARBA" id="ARBA00010923"/>
    </source>
</evidence>
<evidence type="ECO:0000256" key="2">
    <source>
        <dbReference type="ARBA" id="ARBA00022747"/>
    </source>
</evidence>
<dbReference type="EMBL" id="LAZR01003963">
    <property type="protein sequence ID" value="KKN13060.1"/>
    <property type="molecule type" value="Genomic_DNA"/>
</dbReference>
<protein>
    <recommendedName>
        <fullName evidence="4">Type I restriction modification DNA specificity domain-containing protein</fullName>
    </recommendedName>
</protein>
<dbReference type="GO" id="GO:0009307">
    <property type="term" value="P:DNA restriction-modification system"/>
    <property type="evidence" value="ECO:0007669"/>
    <property type="project" value="UniProtKB-KW"/>
</dbReference>
<dbReference type="CDD" id="cd17291">
    <property type="entry name" value="RMtype1_S_MgeORF438P-TRD-CR_like"/>
    <property type="match status" value="1"/>
</dbReference>
<keyword evidence="2" id="KW-0680">Restriction system</keyword>
<gene>
    <name evidence="5" type="ORF">LCGC14_1010180</name>
</gene>
<proteinExistence type="inferred from homology"/>
<evidence type="ECO:0000259" key="4">
    <source>
        <dbReference type="Pfam" id="PF01420"/>
    </source>
</evidence>
<feature type="domain" description="Type I restriction modification DNA specificity" evidence="4">
    <location>
        <begin position="8"/>
        <end position="185"/>
    </location>
</feature>
<feature type="domain" description="Type I restriction modification DNA specificity" evidence="4">
    <location>
        <begin position="226"/>
        <end position="307"/>
    </location>
</feature>